<proteinExistence type="predicted"/>
<keyword evidence="2" id="KW-0812">Transmembrane</keyword>
<keyword evidence="2" id="KW-0472">Membrane</keyword>
<gene>
    <name evidence="4" type="ORF">ACFFN0_02285</name>
</gene>
<evidence type="ECO:0000256" key="2">
    <source>
        <dbReference type="SAM" id="Phobius"/>
    </source>
</evidence>
<evidence type="ECO:0000313" key="5">
    <source>
        <dbReference type="Proteomes" id="UP001589613"/>
    </source>
</evidence>
<feature type="compositionally biased region" description="Gly residues" evidence="1">
    <location>
        <begin position="470"/>
        <end position="483"/>
    </location>
</feature>
<accession>A0ABV5UZ81</accession>
<feature type="region of interest" description="Disordered" evidence="1">
    <location>
        <begin position="462"/>
        <end position="491"/>
    </location>
</feature>
<dbReference type="EMBL" id="JBHMAX010000005">
    <property type="protein sequence ID" value="MFB9730867.1"/>
    <property type="molecule type" value="Genomic_DNA"/>
</dbReference>
<name>A0ABV5UZ81_9MICO</name>
<evidence type="ECO:0000256" key="1">
    <source>
        <dbReference type="SAM" id="MobiDB-lite"/>
    </source>
</evidence>
<dbReference type="Proteomes" id="UP001589613">
    <property type="component" value="Unassembled WGS sequence"/>
</dbReference>
<comment type="caution">
    <text evidence="4">The sequence shown here is derived from an EMBL/GenBank/DDBJ whole genome shotgun (WGS) entry which is preliminary data.</text>
</comment>
<reference evidence="4 5" key="1">
    <citation type="submission" date="2024-09" db="EMBL/GenBank/DDBJ databases">
        <authorList>
            <person name="Sun Q."/>
            <person name="Mori K."/>
        </authorList>
    </citation>
    <scope>NUCLEOTIDE SEQUENCE [LARGE SCALE GENOMIC DNA]</scope>
    <source>
        <strain evidence="4 5">JCM 12763</strain>
    </source>
</reference>
<sequence>MSIRQRVLVGGVATLGVVGASVGWFLAEAPEHPATQVQLEDTAGVIHEPDLLSGVEDVRFHEPTTVAVFTTRGGEEALTDDLALNDAVLEHARQDRTDWLSDDGQRWADGLYIWAVDPEGRLVGTYFGDDRAVGEDAQLAIQDATKDDLRAGRWTDGAVVGIEEAAARMNAPFVRTAGGIAVAGVASLATLAGAGTWLGVGMHRARRSRRSRAAGDTAMASVVRDQEVTELHARLIPEDSRYGGQMLRRYDDYSRGVRELTELGNAARGIPEKDYDTPEAVERLAAYEEKATSLDQLDDVIADTAAFLNRDRAWVEAWHRQVAPVREDLEGVEDLLGTELPEEMRGLPEADRLRQFASEELAGLDRLRGELEHRQVSPDDALDHLRATRDGLSERLDALAGAVARTFGEDEDERKTLDTALRTERDRRRSEPTIVATAYPTWTWFGTHAFVSGWSTGKGEVEQARSAASGGSGSGYSGGGSFSGAGSSSRF</sequence>
<protein>
    <submittedName>
        <fullName evidence="4">DUF5129 domain-containing protein</fullName>
    </submittedName>
</protein>
<feature type="domain" description="DUF5129" evidence="3">
    <location>
        <begin position="39"/>
        <end position="385"/>
    </location>
</feature>
<feature type="transmembrane region" description="Helical" evidence="2">
    <location>
        <begin position="177"/>
        <end position="200"/>
    </location>
</feature>
<feature type="transmembrane region" description="Helical" evidence="2">
    <location>
        <begin position="7"/>
        <end position="27"/>
    </location>
</feature>
<keyword evidence="5" id="KW-1185">Reference proteome</keyword>
<organism evidence="4 5">
    <name type="scientific">Ornithinimicrobium kibberense</name>
    <dbReference type="NCBI Taxonomy" id="282060"/>
    <lineage>
        <taxon>Bacteria</taxon>
        <taxon>Bacillati</taxon>
        <taxon>Actinomycetota</taxon>
        <taxon>Actinomycetes</taxon>
        <taxon>Micrococcales</taxon>
        <taxon>Ornithinimicrobiaceae</taxon>
        <taxon>Ornithinimicrobium</taxon>
    </lineage>
</organism>
<evidence type="ECO:0000313" key="4">
    <source>
        <dbReference type="EMBL" id="MFB9730867.1"/>
    </source>
</evidence>
<dbReference type="RefSeq" id="WP_181409655.1">
    <property type="nucleotide sequence ID" value="NZ_JBHMAX010000005.1"/>
</dbReference>
<evidence type="ECO:0000259" key="3">
    <source>
        <dbReference type="Pfam" id="PF17173"/>
    </source>
</evidence>
<keyword evidence="2" id="KW-1133">Transmembrane helix</keyword>
<dbReference type="InterPro" id="IPR033435">
    <property type="entry name" value="DUF5129"/>
</dbReference>
<dbReference type="Pfam" id="PF17173">
    <property type="entry name" value="DUF5129"/>
    <property type="match status" value="1"/>
</dbReference>